<dbReference type="PANTHER" id="PTHR19303">
    <property type="entry name" value="TRANSPOSON"/>
    <property type="match status" value="1"/>
</dbReference>
<dbReference type="PROSITE" id="PS51253">
    <property type="entry name" value="HTH_CENPB"/>
    <property type="match status" value="1"/>
</dbReference>
<evidence type="ECO:0000256" key="3">
    <source>
        <dbReference type="ARBA" id="ARBA00023242"/>
    </source>
</evidence>
<evidence type="ECO:0000259" key="6">
    <source>
        <dbReference type="PROSITE" id="PS51253"/>
    </source>
</evidence>
<feature type="DNA-binding region" description="H-T-H motif" evidence="4">
    <location>
        <begin position="28"/>
        <end position="48"/>
    </location>
</feature>
<evidence type="ECO:0008006" key="9">
    <source>
        <dbReference type="Google" id="ProtNLM"/>
    </source>
</evidence>
<evidence type="ECO:0000256" key="4">
    <source>
        <dbReference type="PROSITE-ProRule" id="PRU00320"/>
    </source>
</evidence>
<dbReference type="GO" id="GO:0003677">
    <property type="term" value="F:DNA binding"/>
    <property type="evidence" value="ECO:0007669"/>
    <property type="project" value="UniProtKB-UniRule"/>
</dbReference>
<evidence type="ECO:0000256" key="2">
    <source>
        <dbReference type="ARBA" id="ARBA00023125"/>
    </source>
</evidence>
<dbReference type="Pfam" id="PF04218">
    <property type="entry name" value="CENP-B_N"/>
    <property type="match status" value="1"/>
</dbReference>
<dbReference type="SUPFAM" id="SSF46689">
    <property type="entry name" value="Homeodomain-like"/>
    <property type="match status" value="2"/>
</dbReference>
<comment type="caution">
    <text evidence="7">The sequence shown here is derived from an EMBL/GenBank/DDBJ whole genome shotgun (WGS) entry which is preliminary data.</text>
</comment>
<accession>A0AAD8DRB9</accession>
<evidence type="ECO:0000313" key="8">
    <source>
        <dbReference type="Proteomes" id="UP001231518"/>
    </source>
</evidence>
<dbReference type="InterPro" id="IPR050863">
    <property type="entry name" value="CenT-Element_Derived"/>
</dbReference>
<dbReference type="Gene3D" id="1.10.10.60">
    <property type="entry name" value="Homeodomain-like"/>
    <property type="match status" value="2"/>
</dbReference>
<keyword evidence="8" id="KW-1185">Reference proteome</keyword>
<dbReference type="Proteomes" id="UP001231518">
    <property type="component" value="Chromosome 24"/>
</dbReference>
<dbReference type="InterPro" id="IPR007889">
    <property type="entry name" value="HTH_Psq"/>
</dbReference>
<dbReference type="AlphaFoldDB" id="A0AAD8DRB9"/>
<feature type="domain" description="HTH psq-type" evidence="5">
    <location>
        <begin position="1"/>
        <end position="52"/>
    </location>
</feature>
<proteinExistence type="predicted"/>
<name>A0AAD8DRB9_MYTSE</name>
<gene>
    <name evidence="7" type="ORF">PYW07_010167</name>
</gene>
<dbReference type="SMART" id="SM00674">
    <property type="entry name" value="CENPB"/>
    <property type="match status" value="1"/>
</dbReference>
<protein>
    <recommendedName>
        <fullName evidence="9">Tigger transposable element-derived protein 4</fullName>
    </recommendedName>
</protein>
<dbReference type="Pfam" id="PF03221">
    <property type="entry name" value="HTH_Tnp_Tc5"/>
    <property type="match status" value="1"/>
</dbReference>
<dbReference type="EMBL" id="JARGEI010000018">
    <property type="protein sequence ID" value="KAJ8715685.1"/>
    <property type="molecule type" value="Genomic_DNA"/>
</dbReference>
<evidence type="ECO:0000256" key="1">
    <source>
        <dbReference type="ARBA" id="ARBA00004123"/>
    </source>
</evidence>
<dbReference type="PANTHER" id="PTHR19303:SF73">
    <property type="entry name" value="PROTEIN PDC2"/>
    <property type="match status" value="1"/>
</dbReference>
<keyword evidence="3 4" id="KW-0539">Nucleus</keyword>
<feature type="domain" description="HTH CENPB-type" evidence="6">
    <location>
        <begin position="65"/>
        <end position="137"/>
    </location>
</feature>
<comment type="subcellular location">
    <subcellularLocation>
        <location evidence="1 4">Nucleus</location>
    </subcellularLocation>
</comment>
<dbReference type="InterPro" id="IPR009057">
    <property type="entry name" value="Homeodomain-like_sf"/>
</dbReference>
<sequence>MSGKRKHKTLALKDKIEILKKLENGGNMCKLAKEYGVGRATLHDLKTNKQKILEQVKMMKSGPGQRKTLRVAACPKMEKALYTWFMEERSKHTRISGDMLKAKALELYRKITKKDDFRASNGWLHKFKERNDIRWLSQSNGTLISKESFKEELIIADEEEKEDERVEEILEEPTTTAKVNPDKAFDCFNTCITWAEENDVSAKDIKVLRDLREKVFAQRRSCKKPEFE</sequence>
<dbReference type="InterPro" id="IPR006600">
    <property type="entry name" value="HTH_CenpB_DNA-bd_dom"/>
</dbReference>
<dbReference type="PROSITE" id="PS50960">
    <property type="entry name" value="HTH_PSQ"/>
    <property type="match status" value="1"/>
</dbReference>
<organism evidence="7 8">
    <name type="scientific">Mythimna separata</name>
    <name type="common">Oriental armyworm</name>
    <name type="synonym">Pseudaletia separata</name>
    <dbReference type="NCBI Taxonomy" id="271217"/>
    <lineage>
        <taxon>Eukaryota</taxon>
        <taxon>Metazoa</taxon>
        <taxon>Ecdysozoa</taxon>
        <taxon>Arthropoda</taxon>
        <taxon>Hexapoda</taxon>
        <taxon>Insecta</taxon>
        <taxon>Pterygota</taxon>
        <taxon>Neoptera</taxon>
        <taxon>Endopterygota</taxon>
        <taxon>Lepidoptera</taxon>
        <taxon>Glossata</taxon>
        <taxon>Ditrysia</taxon>
        <taxon>Noctuoidea</taxon>
        <taxon>Noctuidae</taxon>
        <taxon>Noctuinae</taxon>
        <taxon>Hadenini</taxon>
        <taxon>Mythimna</taxon>
    </lineage>
</organism>
<keyword evidence="2 4" id="KW-0238">DNA-binding</keyword>
<reference evidence="7" key="1">
    <citation type="submission" date="2023-03" db="EMBL/GenBank/DDBJ databases">
        <title>Chromosome-level genomes of two armyworms, Mythimna separata and Mythimna loreyi, provide insights into the biosynthesis and reception of sex pheromones.</title>
        <authorList>
            <person name="Zhao H."/>
        </authorList>
    </citation>
    <scope>NUCLEOTIDE SEQUENCE</scope>
    <source>
        <strain evidence="7">BeijingLab</strain>
        <tissue evidence="7">Pupa</tissue>
    </source>
</reference>
<evidence type="ECO:0000259" key="5">
    <source>
        <dbReference type="PROSITE" id="PS50960"/>
    </source>
</evidence>
<dbReference type="GO" id="GO:0005634">
    <property type="term" value="C:nucleus"/>
    <property type="evidence" value="ECO:0007669"/>
    <property type="project" value="UniProtKB-SubCell"/>
</dbReference>
<evidence type="ECO:0000313" key="7">
    <source>
        <dbReference type="EMBL" id="KAJ8715685.1"/>
    </source>
</evidence>